<reference evidence="8 9" key="1">
    <citation type="journal article" date="2018" name="Front. Microbiol.">
        <title>Genome-Based Analysis Reveals the Taxonomy and Diversity of the Family Idiomarinaceae.</title>
        <authorList>
            <person name="Liu Y."/>
            <person name="Lai Q."/>
            <person name="Shao Z."/>
        </authorList>
    </citation>
    <scope>NUCLEOTIDE SEQUENCE [LARGE SCALE GENOMIC DNA]</scope>
    <source>
        <strain evidence="8 9">CF12-14</strain>
    </source>
</reference>
<keyword evidence="2 6" id="KW-1003">Cell membrane</keyword>
<feature type="transmembrane region" description="Helical" evidence="6">
    <location>
        <begin position="224"/>
        <end position="242"/>
    </location>
</feature>
<evidence type="ECO:0000256" key="2">
    <source>
        <dbReference type="ARBA" id="ARBA00022475"/>
    </source>
</evidence>
<evidence type="ECO:0000313" key="8">
    <source>
        <dbReference type="EMBL" id="RUO18546.1"/>
    </source>
</evidence>
<dbReference type="EMBL" id="PIPK01000019">
    <property type="protein sequence ID" value="RUO18546.1"/>
    <property type="molecule type" value="Genomic_DNA"/>
</dbReference>
<evidence type="ECO:0000256" key="5">
    <source>
        <dbReference type="ARBA" id="ARBA00023136"/>
    </source>
</evidence>
<evidence type="ECO:0000259" key="7">
    <source>
        <dbReference type="Pfam" id="PF09335"/>
    </source>
</evidence>
<evidence type="ECO:0000256" key="1">
    <source>
        <dbReference type="ARBA" id="ARBA00004651"/>
    </source>
</evidence>
<feature type="transmembrane region" description="Helical" evidence="6">
    <location>
        <begin position="42"/>
        <end position="61"/>
    </location>
</feature>
<feature type="transmembrane region" description="Helical" evidence="6">
    <location>
        <begin position="81"/>
        <end position="102"/>
    </location>
</feature>
<name>A0ABY0BNM3_9GAMM</name>
<dbReference type="Proteomes" id="UP000287865">
    <property type="component" value="Unassembled WGS sequence"/>
</dbReference>
<feature type="transmembrane region" description="Helical" evidence="6">
    <location>
        <begin position="189"/>
        <end position="209"/>
    </location>
</feature>
<evidence type="ECO:0000256" key="4">
    <source>
        <dbReference type="ARBA" id="ARBA00022989"/>
    </source>
</evidence>
<dbReference type="PANTHER" id="PTHR12677:SF59">
    <property type="entry name" value="GOLGI APPARATUS MEMBRANE PROTEIN TVP38-RELATED"/>
    <property type="match status" value="1"/>
</dbReference>
<dbReference type="PANTHER" id="PTHR12677">
    <property type="entry name" value="GOLGI APPARATUS MEMBRANE PROTEIN TVP38-RELATED"/>
    <property type="match status" value="1"/>
</dbReference>
<feature type="transmembrane region" description="Helical" evidence="6">
    <location>
        <begin position="108"/>
        <end position="131"/>
    </location>
</feature>
<dbReference type="InterPro" id="IPR015414">
    <property type="entry name" value="TMEM64"/>
</dbReference>
<accession>A0ABY0BNM3</accession>
<evidence type="ECO:0000256" key="6">
    <source>
        <dbReference type="RuleBase" id="RU366058"/>
    </source>
</evidence>
<feature type="domain" description="VTT" evidence="7">
    <location>
        <begin position="95"/>
        <end position="208"/>
    </location>
</feature>
<keyword evidence="5 6" id="KW-0472">Membrane</keyword>
<keyword evidence="3 6" id="KW-0812">Transmembrane</keyword>
<proteinExistence type="inferred from homology"/>
<organism evidence="8 9">
    <name type="scientific">Aliidiomarina maris</name>
    <dbReference type="NCBI Taxonomy" id="531312"/>
    <lineage>
        <taxon>Bacteria</taxon>
        <taxon>Pseudomonadati</taxon>
        <taxon>Pseudomonadota</taxon>
        <taxon>Gammaproteobacteria</taxon>
        <taxon>Alteromonadales</taxon>
        <taxon>Idiomarinaceae</taxon>
        <taxon>Aliidiomarina</taxon>
    </lineage>
</organism>
<protein>
    <recommendedName>
        <fullName evidence="6">TVP38/TMEM64 family membrane protein</fullName>
    </recommendedName>
</protein>
<comment type="similarity">
    <text evidence="6">Belongs to the TVP38/TMEM64 family.</text>
</comment>
<evidence type="ECO:0000313" key="9">
    <source>
        <dbReference type="Proteomes" id="UP000287865"/>
    </source>
</evidence>
<gene>
    <name evidence="8" type="ORF">CWE07_13685</name>
</gene>
<keyword evidence="4 6" id="KW-1133">Transmembrane helix</keyword>
<sequence>MLNGILVCATTLIHTSYAKDHMQKTSSRKSRTLPSSLVRWQLAAVLMICGIAVALTFAVPAEQWQSLLQNLLDNQGWKTSLLLFGLYIVAVIFMLPLSPFALTAGLFLGFWLGTLISLVAINLGALLSFAISRRYLHSDYFKQSFSSKSMRLLTSNDIKIISLLRLNPIVPFSFHNYLYGAARTKLRPYLWGTLIGSAPFTLLLVYFGVTGRAIYSAGASIDGWHYTMLGIGVVLSVALLALTQYAKSSPHLANKE</sequence>
<comment type="caution">
    <text evidence="8">The sequence shown here is derived from an EMBL/GenBank/DDBJ whole genome shotgun (WGS) entry which is preliminary data.</text>
</comment>
<comment type="subcellular location">
    <subcellularLocation>
        <location evidence="1 6">Cell membrane</location>
        <topology evidence="1 6">Multi-pass membrane protein</topology>
    </subcellularLocation>
</comment>
<dbReference type="InterPro" id="IPR032816">
    <property type="entry name" value="VTT_dom"/>
</dbReference>
<dbReference type="Pfam" id="PF09335">
    <property type="entry name" value="VTT_dom"/>
    <property type="match status" value="1"/>
</dbReference>
<evidence type="ECO:0000256" key="3">
    <source>
        <dbReference type="ARBA" id="ARBA00022692"/>
    </source>
</evidence>
<keyword evidence="9" id="KW-1185">Reference proteome</keyword>